<comment type="caution">
    <text evidence="1">The sequence shown here is derived from an EMBL/GenBank/DDBJ whole genome shotgun (WGS) entry which is preliminary data.</text>
</comment>
<proteinExistence type="predicted"/>
<organism evidence="1 2">
    <name type="scientific">Oryza meyeriana var. granulata</name>
    <dbReference type="NCBI Taxonomy" id="110450"/>
    <lineage>
        <taxon>Eukaryota</taxon>
        <taxon>Viridiplantae</taxon>
        <taxon>Streptophyta</taxon>
        <taxon>Embryophyta</taxon>
        <taxon>Tracheophyta</taxon>
        <taxon>Spermatophyta</taxon>
        <taxon>Magnoliopsida</taxon>
        <taxon>Liliopsida</taxon>
        <taxon>Poales</taxon>
        <taxon>Poaceae</taxon>
        <taxon>BOP clade</taxon>
        <taxon>Oryzoideae</taxon>
        <taxon>Oryzeae</taxon>
        <taxon>Oryzinae</taxon>
        <taxon>Oryza</taxon>
        <taxon>Oryza meyeriana</taxon>
    </lineage>
</organism>
<name>A0A6G1CAU1_9ORYZ</name>
<accession>A0A6G1CAU1</accession>
<evidence type="ECO:0000313" key="2">
    <source>
        <dbReference type="Proteomes" id="UP000479710"/>
    </source>
</evidence>
<protein>
    <submittedName>
        <fullName evidence="1">Uncharacterized protein</fullName>
    </submittedName>
</protein>
<reference evidence="1 2" key="1">
    <citation type="submission" date="2019-11" db="EMBL/GenBank/DDBJ databases">
        <title>Whole genome sequence of Oryza granulata.</title>
        <authorList>
            <person name="Li W."/>
        </authorList>
    </citation>
    <scope>NUCLEOTIDE SEQUENCE [LARGE SCALE GENOMIC DNA]</scope>
    <source>
        <strain evidence="2">cv. Menghai</strain>
        <tissue evidence="1">Leaf</tissue>
    </source>
</reference>
<evidence type="ECO:0000313" key="1">
    <source>
        <dbReference type="EMBL" id="KAF0897312.1"/>
    </source>
</evidence>
<dbReference type="Proteomes" id="UP000479710">
    <property type="component" value="Unassembled WGS sequence"/>
</dbReference>
<dbReference type="AlphaFoldDB" id="A0A6G1CAU1"/>
<gene>
    <name evidence="1" type="ORF">E2562_035620</name>
</gene>
<sequence>MVRLTQERWQPAQELWKGGEQRSKARDPVVLQRWAASFRTDLSHLEEAKHIPDVKGTHFQFLLEAEGKRGEMATMGQI</sequence>
<dbReference type="EMBL" id="SPHZ02000010">
    <property type="protein sequence ID" value="KAF0897312.1"/>
    <property type="molecule type" value="Genomic_DNA"/>
</dbReference>
<keyword evidence="2" id="KW-1185">Reference proteome</keyword>